<accession>A0ACB9F254</accession>
<evidence type="ECO:0000313" key="1">
    <source>
        <dbReference type="EMBL" id="KAI3765051.1"/>
    </source>
</evidence>
<sequence>MFMFTFRKCDETAQEEMDLEQKRQTRFNTNHFVFACAVFASLNSVLLGYDVGVMSGAIIFIQQDLNISEVQVEVVVGILNIVSLIGSLAGGKASDNIGRKGTMALGAFIFQFGVILMSMAPNFGILLIGRLVTGIGIGFAILIVPIYIVEISPTTSRGLLTSFPEIFINFGILLGYVSGYVFRGLPVHTSWRIMLGIGIIPSVFIGLALLVIPESPRWLVMNNRMDEARLVLLKTNDNEMEVDERLNEIRKVASNANGARLVWKELAIPTPGVKRMLITGCGIQCFQQLTGIEAMVYYSPTIFKSAGITGNSRLLGTTMAVGFTKTFVILVAIVLIDKIGRKPLLYVSTIGMTLCALSLGIVLSLLKDSPIGMESAVVFVCGNVGFFSIGIGPVCWVLCTEVFPLRLRSQATAIGVVGNRVISGIVAMSFLSIARWITMGGVFFLFGLISALSVLFVHKYVPETKGKSLEQIETIFHSSRTWQGGELEIEEQRLVRTKSKY</sequence>
<proteinExistence type="predicted"/>
<reference evidence="2" key="1">
    <citation type="journal article" date="2022" name="Mol. Ecol. Resour.">
        <title>The genomes of chicory, endive, great burdock and yacon provide insights into Asteraceae palaeo-polyploidization history and plant inulin production.</title>
        <authorList>
            <person name="Fan W."/>
            <person name="Wang S."/>
            <person name="Wang H."/>
            <person name="Wang A."/>
            <person name="Jiang F."/>
            <person name="Liu H."/>
            <person name="Zhao H."/>
            <person name="Xu D."/>
            <person name="Zhang Y."/>
        </authorList>
    </citation>
    <scope>NUCLEOTIDE SEQUENCE [LARGE SCALE GENOMIC DNA]</scope>
    <source>
        <strain evidence="2">cv. Punajuju</strain>
    </source>
</reference>
<reference evidence="1 2" key="2">
    <citation type="journal article" date="2022" name="Mol. Ecol. Resour.">
        <title>The genomes of chicory, endive, great burdock and yacon provide insights into Asteraceae paleo-polyploidization history and plant inulin production.</title>
        <authorList>
            <person name="Fan W."/>
            <person name="Wang S."/>
            <person name="Wang H."/>
            <person name="Wang A."/>
            <person name="Jiang F."/>
            <person name="Liu H."/>
            <person name="Zhao H."/>
            <person name="Xu D."/>
            <person name="Zhang Y."/>
        </authorList>
    </citation>
    <scope>NUCLEOTIDE SEQUENCE [LARGE SCALE GENOMIC DNA]</scope>
    <source>
        <strain evidence="2">cv. Punajuju</strain>
        <tissue evidence="1">Leaves</tissue>
    </source>
</reference>
<gene>
    <name evidence="1" type="ORF">L2E82_15075</name>
</gene>
<protein>
    <submittedName>
        <fullName evidence="1">Uncharacterized protein</fullName>
    </submittedName>
</protein>
<keyword evidence="2" id="KW-1185">Reference proteome</keyword>
<dbReference type="Proteomes" id="UP001055811">
    <property type="component" value="Linkage Group LG03"/>
</dbReference>
<comment type="caution">
    <text evidence="1">The sequence shown here is derived from an EMBL/GenBank/DDBJ whole genome shotgun (WGS) entry which is preliminary data.</text>
</comment>
<organism evidence="1 2">
    <name type="scientific">Cichorium intybus</name>
    <name type="common">Chicory</name>
    <dbReference type="NCBI Taxonomy" id="13427"/>
    <lineage>
        <taxon>Eukaryota</taxon>
        <taxon>Viridiplantae</taxon>
        <taxon>Streptophyta</taxon>
        <taxon>Embryophyta</taxon>
        <taxon>Tracheophyta</taxon>
        <taxon>Spermatophyta</taxon>
        <taxon>Magnoliopsida</taxon>
        <taxon>eudicotyledons</taxon>
        <taxon>Gunneridae</taxon>
        <taxon>Pentapetalae</taxon>
        <taxon>asterids</taxon>
        <taxon>campanulids</taxon>
        <taxon>Asterales</taxon>
        <taxon>Asteraceae</taxon>
        <taxon>Cichorioideae</taxon>
        <taxon>Cichorieae</taxon>
        <taxon>Cichoriinae</taxon>
        <taxon>Cichorium</taxon>
    </lineage>
</organism>
<evidence type="ECO:0000313" key="2">
    <source>
        <dbReference type="Proteomes" id="UP001055811"/>
    </source>
</evidence>
<dbReference type="EMBL" id="CM042011">
    <property type="protein sequence ID" value="KAI3765051.1"/>
    <property type="molecule type" value="Genomic_DNA"/>
</dbReference>
<name>A0ACB9F254_CICIN</name>